<dbReference type="RefSeq" id="WP_226729077.1">
    <property type="nucleotide sequence ID" value="NZ_JAJAUY010000099.1"/>
</dbReference>
<feature type="region of interest" description="Disordered" evidence="1">
    <location>
        <begin position="1"/>
        <end position="53"/>
    </location>
</feature>
<proteinExistence type="predicted"/>
<dbReference type="PANTHER" id="PTHR10138">
    <property type="entry name" value="TRYPTOPHAN 2,3-DIOXYGENASE"/>
    <property type="match status" value="1"/>
</dbReference>
<feature type="compositionally biased region" description="Low complexity" evidence="1">
    <location>
        <begin position="13"/>
        <end position="35"/>
    </location>
</feature>
<dbReference type="InterPro" id="IPR004981">
    <property type="entry name" value="Trp_2_3_dOase"/>
</dbReference>
<feature type="region of interest" description="Disordered" evidence="1">
    <location>
        <begin position="207"/>
        <end position="236"/>
    </location>
</feature>
<dbReference type="SUPFAM" id="SSF140959">
    <property type="entry name" value="Indolic compounds 2,3-dioxygenase-like"/>
    <property type="match status" value="1"/>
</dbReference>
<dbReference type="Pfam" id="PF03301">
    <property type="entry name" value="Trp_dioxygenase"/>
    <property type="match status" value="1"/>
</dbReference>
<organism evidence="2 3">
    <name type="scientific">Streptomyces antimicrobicus</name>
    <dbReference type="NCBI Taxonomy" id="2883108"/>
    <lineage>
        <taxon>Bacteria</taxon>
        <taxon>Bacillati</taxon>
        <taxon>Actinomycetota</taxon>
        <taxon>Actinomycetes</taxon>
        <taxon>Kitasatosporales</taxon>
        <taxon>Streptomycetaceae</taxon>
        <taxon>Streptomyces</taxon>
    </lineage>
</organism>
<dbReference type="Gene3D" id="1.20.58.480">
    <property type="match status" value="1"/>
</dbReference>
<comment type="caution">
    <text evidence="2">The sequence shown here is derived from an EMBL/GenBank/DDBJ whole genome shotgun (WGS) entry which is preliminary data.</text>
</comment>
<protein>
    <recommendedName>
        <fullName evidence="4">Tryptophan 2,3-dioxygenase</fullName>
    </recommendedName>
</protein>
<dbReference type="EMBL" id="JAJAUY010000099">
    <property type="protein sequence ID" value="MCB5181976.1"/>
    <property type="molecule type" value="Genomic_DNA"/>
</dbReference>
<reference evidence="2 3" key="1">
    <citation type="submission" date="2021-10" db="EMBL/GenBank/DDBJ databases">
        <title>Streptomyces sp. strain SMC 277, a novel streptomycete isolated from soil.</title>
        <authorList>
            <person name="Chanama M."/>
        </authorList>
    </citation>
    <scope>NUCLEOTIDE SEQUENCE [LARGE SCALE GENOMIC DNA]</scope>
    <source>
        <strain evidence="2 3">SMC 277</strain>
    </source>
</reference>
<keyword evidence="3" id="KW-1185">Reference proteome</keyword>
<evidence type="ECO:0000313" key="3">
    <source>
        <dbReference type="Proteomes" id="UP001199054"/>
    </source>
</evidence>
<gene>
    <name evidence="2" type="ORF">LG632_21670</name>
</gene>
<evidence type="ECO:0000256" key="1">
    <source>
        <dbReference type="SAM" id="MobiDB-lite"/>
    </source>
</evidence>
<dbReference type="Proteomes" id="UP001199054">
    <property type="component" value="Unassembled WGS sequence"/>
</dbReference>
<accession>A0ABS8BBJ1</accession>
<dbReference type="InterPro" id="IPR037217">
    <property type="entry name" value="Trp/Indoleamine_2_3_dOase-like"/>
</dbReference>
<dbReference type="PANTHER" id="PTHR10138:SF0">
    <property type="entry name" value="TRYPTOPHAN 2,3-DIOXYGENASE"/>
    <property type="match status" value="1"/>
</dbReference>
<evidence type="ECO:0000313" key="2">
    <source>
        <dbReference type="EMBL" id="MCB5181976.1"/>
    </source>
</evidence>
<feature type="compositionally biased region" description="Basic and acidic residues" evidence="1">
    <location>
        <begin position="1"/>
        <end position="11"/>
    </location>
</feature>
<name>A0ABS8BBJ1_9ACTN</name>
<sequence>MTSRTDPDPTHPDPTATTPVATLPIDTTPTATDATRCPGKSDPGCTGPPGEACGARTPALREIKRWTVADRIPADSDGLSLARSVTEYARGRGKHFLPERMLVGLSGVRRRHAADRPFLDAFLDCVLDKHEGRFWNRSYLALPVLELLMDRRHTALSADRMATLLVSDVVRFEIAAAGGSREGPARGRPDPATLGTRLRHALRFVSQGLGRPDGPDAGELPSRRTPTARPPRLDEVADRLPRPPAAAVWQWFHVTVQPVHVLHDEYFFIRALQAHEMLFTEAAADMRAVIAALRRGRTEEAVERTDRAAATVARAAALFRMVATMRAEQFSAFRQYTLGASAIQSEQYKRFESLCGVPRVPRLHSAAFLNVPAVRAEAEDPGHDTVTRARLDLHGERAVGPAERDRLDAALGRLEARHQRWKSAHRSLAVRMLGDAHGSGYTDGVPYLTECLGNRLFWQLAPNT</sequence>
<evidence type="ECO:0008006" key="4">
    <source>
        <dbReference type="Google" id="ProtNLM"/>
    </source>
</evidence>